<proteinExistence type="predicted"/>
<reference evidence="2 3" key="1">
    <citation type="submission" date="2017-02" db="EMBL/GenBank/DDBJ databases">
        <authorList>
            <person name="Peterson S.W."/>
        </authorList>
    </citation>
    <scope>NUCLEOTIDE SEQUENCE [LARGE SCALE GENOMIC DNA]</scope>
    <source>
        <strain evidence="2 3">DSM 18108</strain>
    </source>
</reference>
<feature type="signal peptide" evidence="1">
    <location>
        <begin position="1"/>
        <end position="19"/>
    </location>
</feature>
<protein>
    <submittedName>
        <fullName evidence="2">Uncharacterized protein</fullName>
    </submittedName>
</protein>
<dbReference type="AlphaFoldDB" id="A0A1T5P9R2"/>
<name>A0A1T5P9R2_9BACT</name>
<evidence type="ECO:0000313" key="2">
    <source>
        <dbReference type="EMBL" id="SKD09108.1"/>
    </source>
</evidence>
<dbReference type="Gene3D" id="2.60.40.1190">
    <property type="match status" value="1"/>
</dbReference>
<keyword evidence="3" id="KW-1185">Reference proteome</keyword>
<gene>
    <name evidence="2" type="ORF">SAMN05660461_4989</name>
</gene>
<evidence type="ECO:0000256" key="1">
    <source>
        <dbReference type="SAM" id="SignalP"/>
    </source>
</evidence>
<dbReference type="SUPFAM" id="SSF51445">
    <property type="entry name" value="(Trans)glycosidases"/>
    <property type="match status" value="1"/>
</dbReference>
<dbReference type="STRING" id="393003.SAMN05660461_4989"/>
<accession>A0A1T5P9R2</accession>
<sequence length="1177" mass="130954">MKYIWIPALMLISAQSGMAQMKAPEEWVNYETVMGVRNNQRHYNYDVVLAGASNTTNVLWPGEQPSYTIQVVNQLNEPINTEGKIELISYGTKGRPGDVWQPEMVKFATISTTPVKVNISPKGYVNIDHLPVIPPRFGGYALVMDLGKYGRRFITSLVRTFAADPQRIQYPKQSLDDMGADFLQRVGVQAIRMGVDYTPANAKDYTVKMEEIDRKLKEYREKNITVLLMFGAGSADQPLDRFRSFLDSAGVMKKTKQDMVWMPSADHDFQEFVHRLCVKYGWPKGPVTAVSLWNEPWEGLSISGWQSDILRYREIYTVMARAVLDARKKGADVLVGGGDSNSNAWDKLFADGKMTFLPIFDFCSIHYQGMESPAIYPEWVNRKSPHGRVKIWDTESWVGNTDDRIGLTVATNRSAGYDRSMGIYAGYMYTGGRGNEHFTRKINTPGGMKEITRIPDTWSQAAALGAVQHLVGERDFRELLFTKGLPWIMVFDGLKKNPDDGTVVICGDIGEAFGPEQVLFREVRGLAQTAAAEKLRASGKPIPYEPLSGGRMILPATFKLFDFYGNPVLPVAGKLEIPLNSQGYYLRTNGTKGSFAAMINALKTARIEGYEPVEILAEDMTARIEQSPVMPLQVTNILNRPVEGRLQISLGDLHIDAPATVKLAPHETITIPVKIKSGTASVNNTYPLSVHFDAGADGMAVHYEDMHVNLISRLSIQVDGKLDDWKTALPQTVSSQGVAAVSLTEAAWYPFSNFDTRANGYANGYFACDDHYFYFAAKTADSTPHPGTYRFEQRPDDGFFYPDTAYAMDMKETLISKENSAPAEGDAALQLPAGEGRILHYLESGDNTNSFGVDLQLDSLTQVALYLPALRVPGVVLEVYSNGAQVLQRNITNLWNGAWEVLQLSGKVRIVLHSNGWWYTPKLAALLFDTPSAATGIFVKEDFDTRGNWKNVYGKAGYHIVGVPPQLPAGVALSLVHKEVKFPLIWPSGVRRYTYRKNPVTPDNSGLGYAYDNVLLAFNVLPEGKDGMLAYPPGTMPRYTGYKCTDYEYALNQVSPEYGGGTEIWRLLAPGLNRKHFFPRQPRSEGEGPVKNGKLVVRREGNTLITECAIPWSELPDVKAAIDKGLPVKLSFRVNDNGAPGSCMELAKERSVSKLNARAFHPDWKAHWANEVKFRTE</sequence>
<dbReference type="RefSeq" id="WP_079472250.1">
    <property type="nucleotide sequence ID" value="NZ_FUZZ01000004.1"/>
</dbReference>
<keyword evidence="1" id="KW-0732">Signal</keyword>
<dbReference type="InterPro" id="IPR017853">
    <property type="entry name" value="GH"/>
</dbReference>
<dbReference type="EMBL" id="FUZZ01000004">
    <property type="protein sequence ID" value="SKD09108.1"/>
    <property type="molecule type" value="Genomic_DNA"/>
</dbReference>
<dbReference type="Gene3D" id="3.20.20.80">
    <property type="entry name" value="Glycosidases"/>
    <property type="match status" value="1"/>
</dbReference>
<feature type="chain" id="PRO_5013115186" evidence="1">
    <location>
        <begin position="20"/>
        <end position="1177"/>
    </location>
</feature>
<dbReference type="Proteomes" id="UP000190166">
    <property type="component" value="Unassembled WGS sequence"/>
</dbReference>
<evidence type="ECO:0000313" key="3">
    <source>
        <dbReference type="Proteomes" id="UP000190166"/>
    </source>
</evidence>
<organism evidence="2 3">
    <name type="scientific">Chitinophaga ginsengisegetis</name>
    <dbReference type="NCBI Taxonomy" id="393003"/>
    <lineage>
        <taxon>Bacteria</taxon>
        <taxon>Pseudomonadati</taxon>
        <taxon>Bacteroidota</taxon>
        <taxon>Chitinophagia</taxon>
        <taxon>Chitinophagales</taxon>
        <taxon>Chitinophagaceae</taxon>
        <taxon>Chitinophaga</taxon>
    </lineage>
</organism>